<dbReference type="InterPro" id="IPR000873">
    <property type="entry name" value="AMP-dep_synth/lig_dom"/>
</dbReference>
<keyword evidence="7" id="KW-1185">Reference proteome</keyword>
<dbReference type="CDD" id="cd05911">
    <property type="entry name" value="Firefly_Luc_like"/>
    <property type="match status" value="1"/>
</dbReference>
<keyword evidence="3" id="KW-1133">Transmembrane helix</keyword>
<sequence length="568" mass="61991">MTIYRSHIADFPTPDESLFTFLFEGKVDREIPGATPAFIDAPTGRTITRSELKAACLSLGWGLTNIFAKKLGGVELTRGDTVMIFSPNSFAWPFALLGSIAAGLRTTLANSSYTPAELGYQWKDSGAKVVFTHPAFVPTVVTMLEAHGFSKTETRKRIIVMGLGDKEAIAKGFIHMDDLLGKGSLSAAERFDGPLSNETVFLCYSSGTTGKPKGVESTHKNIVSVCLMVQPLFPPMQMGMDVMLGFLPFYHIYGAVLLLPFMLLVGSPVVIMPQFEPEAFCQNIEKYKVSMSLIVPPVCLAIIHHPATNKYNLKTLRFIMSGAAPLGASLISAVHNKLKSVGANTVIPQGYGLTEMSPVSHLLPHDQFLSKVGSAGLLIPNLEARLVGIDGVDVKPGEPGELWLRGPTVMKGYLNNPTATKESITADGWYKTGDVCTRDADGFYHIVDRIKELIKYKGFQVPPAEMEALLLQHPKIVDAAVIGVYSEEEATELPRAYVVPKVKPAPGAESATLSKEIQEWVRERVAKHKFLRGGVVIIDQVPKSAAGKILRRQLRDLAKTEYILKPRL</sequence>
<dbReference type="Pfam" id="PF00501">
    <property type="entry name" value="AMP-binding"/>
    <property type="match status" value="1"/>
</dbReference>
<feature type="domain" description="AMP-binding enzyme C-terminal" evidence="5">
    <location>
        <begin position="465"/>
        <end position="548"/>
    </location>
</feature>
<dbReference type="Proteomes" id="UP000736335">
    <property type="component" value="Unassembled WGS sequence"/>
</dbReference>
<dbReference type="OrthoDB" id="1898221at2759"/>
<feature type="transmembrane region" description="Helical" evidence="3">
    <location>
        <begin position="242"/>
        <end position="265"/>
    </location>
</feature>
<comment type="similarity">
    <text evidence="1">Belongs to the ATP-dependent AMP-binding enzyme family.</text>
</comment>
<dbReference type="InterPro" id="IPR045851">
    <property type="entry name" value="AMP-bd_C_sf"/>
</dbReference>
<evidence type="ECO:0000259" key="4">
    <source>
        <dbReference type="Pfam" id="PF00501"/>
    </source>
</evidence>
<dbReference type="InterPro" id="IPR020845">
    <property type="entry name" value="AMP-binding_CS"/>
</dbReference>
<reference evidence="6" key="1">
    <citation type="journal article" date="2020" name="Nat. Commun.">
        <title>Large-scale genome sequencing of mycorrhizal fungi provides insights into the early evolution of symbiotic traits.</title>
        <authorList>
            <person name="Miyauchi S."/>
            <person name="Kiss E."/>
            <person name="Kuo A."/>
            <person name="Drula E."/>
            <person name="Kohler A."/>
            <person name="Sanchez-Garcia M."/>
            <person name="Morin E."/>
            <person name="Andreopoulos B."/>
            <person name="Barry K.W."/>
            <person name="Bonito G."/>
            <person name="Buee M."/>
            <person name="Carver A."/>
            <person name="Chen C."/>
            <person name="Cichocki N."/>
            <person name="Clum A."/>
            <person name="Culley D."/>
            <person name="Crous P.W."/>
            <person name="Fauchery L."/>
            <person name="Girlanda M."/>
            <person name="Hayes R.D."/>
            <person name="Keri Z."/>
            <person name="LaButti K."/>
            <person name="Lipzen A."/>
            <person name="Lombard V."/>
            <person name="Magnuson J."/>
            <person name="Maillard F."/>
            <person name="Murat C."/>
            <person name="Nolan M."/>
            <person name="Ohm R.A."/>
            <person name="Pangilinan J."/>
            <person name="Pereira M.F."/>
            <person name="Perotto S."/>
            <person name="Peter M."/>
            <person name="Pfister S."/>
            <person name="Riley R."/>
            <person name="Sitrit Y."/>
            <person name="Stielow J.B."/>
            <person name="Szollosi G."/>
            <person name="Zifcakova L."/>
            <person name="Stursova M."/>
            <person name="Spatafora J.W."/>
            <person name="Tedersoo L."/>
            <person name="Vaario L.M."/>
            <person name="Yamada A."/>
            <person name="Yan M."/>
            <person name="Wang P."/>
            <person name="Xu J."/>
            <person name="Bruns T."/>
            <person name="Baldrian P."/>
            <person name="Vilgalys R."/>
            <person name="Dunand C."/>
            <person name="Henrissat B."/>
            <person name="Grigoriev I.V."/>
            <person name="Hibbett D."/>
            <person name="Nagy L.G."/>
            <person name="Martin F.M."/>
        </authorList>
    </citation>
    <scope>NUCLEOTIDE SEQUENCE</scope>
    <source>
        <strain evidence="6">UH-Tt-Lm1</strain>
    </source>
</reference>
<dbReference type="PANTHER" id="PTHR24096">
    <property type="entry name" value="LONG-CHAIN-FATTY-ACID--COA LIGASE"/>
    <property type="match status" value="1"/>
</dbReference>
<feature type="domain" description="AMP-dependent synthetase/ligase" evidence="4">
    <location>
        <begin position="34"/>
        <end position="414"/>
    </location>
</feature>
<dbReference type="EMBL" id="WIUZ02000002">
    <property type="protein sequence ID" value="KAF9790975.1"/>
    <property type="molecule type" value="Genomic_DNA"/>
</dbReference>
<proteinExistence type="inferred from homology"/>
<reference evidence="6" key="2">
    <citation type="submission" date="2020-11" db="EMBL/GenBank/DDBJ databases">
        <authorList>
            <consortium name="DOE Joint Genome Institute"/>
            <person name="Kuo A."/>
            <person name="Miyauchi S."/>
            <person name="Kiss E."/>
            <person name="Drula E."/>
            <person name="Kohler A."/>
            <person name="Sanchez-Garcia M."/>
            <person name="Andreopoulos B."/>
            <person name="Barry K.W."/>
            <person name="Bonito G."/>
            <person name="Buee M."/>
            <person name="Carver A."/>
            <person name="Chen C."/>
            <person name="Cichocki N."/>
            <person name="Clum A."/>
            <person name="Culley D."/>
            <person name="Crous P.W."/>
            <person name="Fauchery L."/>
            <person name="Girlanda M."/>
            <person name="Hayes R."/>
            <person name="Keri Z."/>
            <person name="Labutti K."/>
            <person name="Lipzen A."/>
            <person name="Lombard V."/>
            <person name="Magnuson J."/>
            <person name="Maillard F."/>
            <person name="Morin E."/>
            <person name="Murat C."/>
            <person name="Nolan M."/>
            <person name="Ohm R."/>
            <person name="Pangilinan J."/>
            <person name="Pereira M."/>
            <person name="Perotto S."/>
            <person name="Peter M."/>
            <person name="Riley R."/>
            <person name="Sitrit Y."/>
            <person name="Stielow B."/>
            <person name="Szollosi G."/>
            <person name="Zifcakova L."/>
            <person name="Stursova M."/>
            <person name="Spatafora J.W."/>
            <person name="Tedersoo L."/>
            <person name="Vaario L.-M."/>
            <person name="Yamada A."/>
            <person name="Yan M."/>
            <person name="Wang P."/>
            <person name="Xu J."/>
            <person name="Bruns T."/>
            <person name="Baldrian P."/>
            <person name="Vilgalys R."/>
            <person name="Henrissat B."/>
            <person name="Grigoriev I.V."/>
            <person name="Hibbett D."/>
            <person name="Nagy L.G."/>
            <person name="Martin F.M."/>
        </authorList>
    </citation>
    <scope>NUCLEOTIDE SEQUENCE</scope>
    <source>
        <strain evidence="6">UH-Tt-Lm1</strain>
    </source>
</reference>
<evidence type="ECO:0000256" key="2">
    <source>
        <dbReference type="ARBA" id="ARBA00022598"/>
    </source>
</evidence>
<evidence type="ECO:0000259" key="5">
    <source>
        <dbReference type="Pfam" id="PF13193"/>
    </source>
</evidence>
<evidence type="ECO:0000256" key="3">
    <source>
        <dbReference type="SAM" id="Phobius"/>
    </source>
</evidence>
<organism evidence="6 7">
    <name type="scientific">Thelephora terrestris</name>
    <dbReference type="NCBI Taxonomy" id="56493"/>
    <lineage>
        <taxon>Eukaryota</taxon>
        <taxon>Fungi</taxon>
        <taxon>Dikarya</taxon>
        <taxon>Basidiomycota</taxon>
        <taxon>Agaricomycotina</taxon>
        <taxon>Agaricomycetes</taxon>
        <taxon>Thelephorales</taxon>
        <taxon>Thelephoraceae</taxon>
        <taxon>Thelephora</taxon>
    </lineage>
</organism>
<evidence type="ECO:0000313" key="6">
    <source>
        <dbReference type="EMBL" id="KAF9790975.1"/>
    </source>
</evidence>
<dbReference type="Pfam" id="PF13193">
    <property type="entry name" value="AMP-binding_C"/>
    <property type="match status" value="1"/>
</dbReference>
<comment type="caution">
    <text evidence="6">The sequence shown here is derived from an EMBL/GenBank/DDBJ whole genome shotgun (WGS) entry which is preliminary data.</text>
</comment>
<keyword evidence="2" id="KW-0436">Ligase</keyword>
<gene>
    <name evidence="6" type="ORF">BJ322DRAFT_1104625</name>
</gene>
<dbReference type="Gene3D" id="3.30.300.30">
    <property type="match status" value="1"/>
</dbReference>
<accession>A0A9P6HNE9</accession>
<dbReference type="PROSITE" id="PS00455">
    <property type="entry name" value="AMP_BINDING"/>
    <property type="match status" value="1"/>
</dbReference>
<dbReference type="GO" id="GO:0016405">
    <property type="term" value="F:CoA-ligase activity"/>
    <property type="evidence" value="ECO:0007669"/>
    <property type="project" value="TreeGrafter"/>
</dbReference>
<dbReference type="SUPFAM" id="SSF56801">
    <property type="entry name" value="Acetyl-CoA synthetase-like"/>
    <property type="match status" value="1"/>
</dbReference>
<name>A0A9P6HNE9_9AGAM</name>
<dbReference type="PANTHER" id="PTHR24096:SF149">
    <property type="entry name" value="AMP-BINDING DOMAIN-CONTAINING PROTEIN-RELATED"/>
    <property type="match status" value="1"/>
</dbReference>
<dbReference type="Gene3D" id="3.40.50.12780">
    <property type="entry name" value="N-terminal domain of ligase-like"/>
    <property type="match status" value="1"/>
</dbReference>
<dbReference type="FunFam" id="3.30.300.30:FF:000007">
    <property type="entry name" value="4-coumarate--CoA ligase 2"/>
    <property type="match status" value="1"/>
</dbReference>
<protein>
    <submittedName>
        <fullName evidence="6">AMP binding protein</fullName>
    </submittedName>
</protein>
<dbReference type="InterPro" id="IPR042099">
    <property type="entry name" value="ANL_N_sf"/>
</dbReference>
<evidence type="ECO:0000313" key="7">
    <source>
        <dbReference type="Proteomes" id="UP000736335"/>
    </source>
</evidence>
<dbReference type="AlphaFoldDB" id="A0A9P6HNE9"/>
<keyword evidence="3" id="KW-0472">Membrane</keyword>
<keyword evidence="3" id="KW-0812">Transmembrane</keyword>
<evidence type="ECO:0000256" key="1">
    <source>
        <dbReference type="ARBA" id="ARBA00006432"/>
    </source>
</evidence>
<dbReference type="InterPro" id="IPR025110">
    <property type="entry name" value="AMP-bd_C"/>
</dbReference>